<dbReference type="GO" id="GO:0005886">
    <property type="term" value="C:plasma membrane"/>
    <property type="evidence" value="ECO:0007669"/>
    <property type="project" value="UniProtKB-SubCell"/>
</dbReference>
<protein>
    <submittedName>
        <fullName evidence="10">ABC transporter permease</fullName>
    </submittedName>
</protein>
<keyword evidence="6 7" id="KW-0472">Membrane</keyword>
<dbReference type="Pfam" id="PF12704">
    <property type="entry name" value="MacB_PCD"/>
    <property type="match status" value="1"/>
</dbReference>
<proteinExistence type="predicted"/>
<organism evidence="10 11">
    <name type="scientific">Parathermosynechococcus lividus PCC 6715</name>
    <dbReference type="NCBI Taxonomy" id="1917166"/>
    <lineage>
        <taxon>Bacteria</taxon>
        <taxon>Bacillati</taxon>
        <taxon>Cyanobacteriota</taxon>
        <taxon>Cyanophyceae</taxon>
        <taxon>Acaryochloridales</taxon>
        <taxon>Thermosynechococcaceae</taxon>
        <taxon>Parathermosynechococcus</taxon>
    </lineage>
</organism>
<reference evidence="11" key="2">
    <citation type="journal article" date="2022" name="Front. Microbiol.">
        <title>Comparative Genomic Analysis Revealed Distinct Molecular Components and Organization of CO2-Concentrating Mechanism in Thermophilic Cyanobacteria.</title>
        <authorList>
            <person name="Tang J."/>
            <person name="Zhou H."/>
            <person name="Yao D."/>
            <person name="Riaz S."/>
            <person name="You D."/>
            <person name="Klepacz-Smolka A."/>
            <person name="Daroch M."/>
        </authorList>
    </citation>
    <scope>NUCLEOTIDE SEQUENCE [LARGE SCALE GENOMIC DNA]</scope>
    <source>
        <strain evidence="11">PCC 6715</strain>
    </source>
</reference>
<keyword evidence="4 7" id="KW-0812">Transmembrane</keyword>
<dbReference type="PANTHER" id="PTHR43738:SF1">
    <property type="entry name" value="HEMIN TRANSPORT SYSTEM PERMEASE PROTEIN HRTB-RELATED"/>
    <property type="match status" value="1"/>
</dbReference>
<reference evidence="10 11" key="1">
    <citation type="submission" date="2016-11" db="EMBL/GenBank/DDBJ databases">
        <title>Complete genome sequence of thermophilic cyanobacteria strain Synechococcus sp. PCC6715.</title>
        <authorList>
            <person name="Tang J."/>
            <person name="Daroch M."/>
            <person name="Liang Y."/>
            <person name="Jiang D."/>
            <person name="Shah M."/>
        </authorList>
    </citation>
    <scope>NUCLEOTIDE SEQUENCE [LARGE SCALE GENOMIC DNA]</scope>
    <source>
        <strain evidence="10 11">PCC 6715</strain>
    </source>
</reference>
<dbReference type="Pfam" id="PF02687">
    <property type="entry name" value="FtsX"/>
    <property type="match status" value="1"/>
</dbReference>
<evidence type="ECO:0000256" key="5">
    <source>
        <dbReference type="ARBA" id="ARBA00022989"/>
    </source>
</evidence>
<name>A0A2D2Q4C1_PARLV</name>
<keyword evidence="3" id="KW-1003">Cell membrane</keyword>
<dbReference type="InterPro" id="IPR003838">
    <property type="entry name" value="ABC3_permease_C"/>
</dbReference>
<dbReference type="InterPro" id="IPR051125">
    <property type="entry name" value="ABC-4/HrtB_transporter"/>
</dbReference>
<evidence type="ECO:0000256" key="3">
    <source>
        <dbReference type="ARBA" id="ARBA00022475"/>
    </source>
</evidence>
<evidence type="ECO:0000313" key="10">
    <source>
        <dbReference type="EMBL" id="ATS19325.1"/>
    </source>
</evidence>
<dbReference type="PIRSF" id="PIRSF031773">
    <property type="entry name" value="DevC"/>
    <property type="match status" value="1"/>
</dbReference>
<evidence type="ECO:0000256" key="2">
    <source>
        <dbReference type="ARBA" id="ARBA00022448"/>
    </source>
</evidence>
<feature type="transmembrane region" description="Helical" evidence="7">
    <location>
        <begin position="358"/>
        <end position="379"/>
    </location>
</feature>
<feature type="domain" description="MacB-like periplasmic core" evidence="9">
    <location>
        <begin position="19"/>
        <end position="241"/>
    </location>
</feature>
<sequence length="393" mass="42833">MVSLARKNLLEDFSRFLVAQLGITFAVSLVTIQAGLLEGFGRSATLLINQSEADVWIASSELRYFGLTLPIEYQTVIDAKSVEGVASAEPLLMQSAIWRRSETANIDPVQIIGLEPTGSLLPLRTVAGASVTELEKPYTVLVDQIDLDALSITALDQTAKINNYPAVVLGWTRGVKSIVSSPYVFTSLETANLYLNFPRFDEKEPPPTFLPLIEPSSRITYVMVKASPETSLADLKQRLKAALPNHTVLSSAELKLLTRRYWLASTSVGFILGLGAGVGMIVGVVIVSQILYSSVSDRLQEYGTLKAMGASDWYLYRIIIEQALWMAVLGYLPGLGLCLGLGMWTMQARAIQIIITPQLAIAVFSTTVVMCVSASLLAVQKVMRLDPAQVFRA</sequence>
<evidence type="ECO:0000259" key="9">
    <source>
        <dbReference type="Pfam" id="PF12704"/>
    </source>
</evidence>
<dbReference type="RefSeq" id="WP_099799659.1">
    <property type="nucleotide sequence ID" value="NZ_CP018092.1"/>
</dbReference>
<dbReference type="KEGG" id="slw:BRW62_11955"/>
<dbReference type="InterPro" id="IPR025857">
    <property type="entry name" value="MacB_PCD"/>
</dbReference>
<dbReference type="PANTHER" id="PTHR43738">
    <property type="entry name" value="ABC TRANSPORTER, MEMBRANE PROTEIN"/>
    <property type="match status" value="1"/>
</dbReference>
<keyword evidence="11" id="KW-1185">Reference proteome</keyword>
<evidence type="ECO:0000313" key="11">
    <source>
        <dbReference type="Proteomes" id="UP000231057"/>
    </source>
</evidence>
<evidence type="ECO:0000256" key="1">
    <source>
        <dbReference type="ARBA" id="ARBA00004651"/>
    </source>
</evidence>
<evidence type="ECO:0000256" key="4">
    <source>
        <dbReference type="ARBA" id="ARBA00022692"/>
    </source>
</evidence>
<dbReference type="EMBL" id="CP018092">
    <property type="protein sequence ID" value="ATS19325.1"/>
    <property type="molecule type" value="Genomic_DNA"/>
</dbReference>
<dbReference type="InterPro" id="IPR005891">
    <property type="entry name" value="DevC"/>
</dbReference>
<evidence type="ECO:0000259" key="8">
    <source>
        <dbReference type="Pfam" id="PF02687"/>
    </source>
</evidence>
<evidence type="ECO:0000256" key="6">
    <source>
        <dbReference type="ARBA" id="ARBA00023136"/>
    </source>
</evidence>
<keyword evidence="5 7" id="KW-1133">Transmembrane helix</keyword>
<dbReference type="AlphaFoldDB" id="A0A2D2Q4C1"/>
<feature type="domain" description="ABC3 transporter permease C-terminal" evidence="8">
    <location>
        <begin position="276"/>
        <end position="387"/>
    </location>
</feature>
<gene>
    <name evidence="10" type="ORF">BRW62_11955</name>
</gene>
<accession>A0A2D2Q4C1</accession>
<feature type="transmembrane region" description="Helical" evidence="7">
    <location>
        <begin position="16"/>
        <end position="37"/>
    </location>
</feature>
<dbReference type="OrthoDB" id="180999at2"/>
<keyword evidence="2" id="KW-0813">Transport</keyword>
<feature type="transmembrane region" description="Helical" evidence="7">
    <location>
        <begin position="261"/>
        <end position="292"/>
    </location>
</feature>
<dbReference type="Proteomes" id="UP000231057">
    <property type="component" value="Chromosome"/>
</dbReference>
<comment type="subcellular location">
    <subcellularLocation>
        <location evidence="1">Cell membrane</location>
        <topology evidence="1">Multi-pass membrane protein</topology>
    </subcellularLocation>
</comment>
<evidence type="ECO:0000256" key="7">
    <source>
        <dbReference type="SAM" id="Phobius"/>
    </source>
</evidence>
<feature type="transmembrane region" description="Helical" evidence="7">
    <location>
        <begin position="323"/>
        <end position="346"/>
    </location>
</feature>